<dbReference type="Proteomes" id="UP000664357">
    <property type="component" value="Unassembled WGS sequence"/>
</dbReference>
<reference evidence="12 13" key="1">
    <citation type="submission" date="2024-02" db="EMBL/GenBank/DDBJ databases">
        <title>The Genome Sequence of Enterococcus sp. DIV0159.</title>
        <authorList>
            <person name="Earl A."/>
            <person name="Manson A."/>
            <person name="Gilmore M."/>
            <person name="Sanders J."/>
            <person name="Shea T."/>
            <person name="Howe W."/>
            <person name="Livny J."/>
            <person name="Cuomo C."/>
            <person name="Neafsey D."/>
            <person name="Birren B."/>
        </authorList>
    </citation>
    <scope>NUCLEOTIDE SEQUENCE [LARGE SCALE GENOMIC DNA]</scope>
    <source>
        <strain evidence="12 13">665A</strain>
    </source>
</reference>
<evidence type="ECO:0000256" key="7">
    <source>
        <dbReference type="ARBA" id="ARBA00022777"/>
    </source>
</evidence>
<proteinExistence type="predicted"/>
<comment type="function">
    <text evidence="8">The phosphoenolpyruvate-dependent sugar phosphotransferase system (sugar PTS), a major carbohydrate active transport system, catalyzes the phosphorylation of incoming sugar substrates concomitantly with their translocation across the cell membrane. The enzyme II UlaABC PTS system is involved in ascorbate transport.</text>
</comment>
<dbReference type="PROSITE" id="PS51094">
    <property type="entry name" value="PTS_EIIA_TYPE_2"/>
    <property type="match status" value="1"/>
</dbReference>
<evidence type="ECO:0000256" key="5">
    <source>
        <dbReference type="ARBA" id="ARBA00022679"/>
    </source>
</evidence>
<comment type="caution">
    <text evidence="12">The sequence shown here is derived from an EMBL/GenBank/DDBJ whole genome shotgun (WGS) entry which is preliminary data.</text>
</comment>
<dbReference type="Gene3D" id="3.40.930.10">
    <property type="entry name" value="Mannitol-specific EII, Chain A"/>
    <property type="match status" value="1"/>
</dbReference>
<dbReference type="CDD" id="cd00211">
    <property type="entry name" value="PTS_IIA_fru"/>
    <property type="match status" value="1"/>
</dbReference>
<dbReference type="InterPro" id="IPR016152">
    <property type="entry name" value="PTrfase/Anion_transptr"/>
</dbReference>
<evidence type="ECO:0000256" key="10">
    <source>
        <dbReference type="ARBA" id="ARBA00042072"/>
    </source>
</evidence>
<dbReference type="SUPFAM" id="SSF55804">
    <property type="entry name" value="Phoshotransferase/anion transport protein"/>
    <property type="match status" value="1"/>
</dbReference>
<evidence type="ECO:0000313" key="12">
    <source>
        <dbReference type="EMBL" id="MEO1769442.1"/>
    </source>
</evidence>
<comment type="subcellular location">
    <subcellularLocation>
        <location evidence="1">Cytoplasm</location>
    </subcellularLocation>
</comment>
<evidence type="ECO:0000256" key="4">
    <source>
        <dbReference type="ARBA" id="ARBA00022553"/>
    </source>
</evidence>
<protein>
    <recommendedName>
        <fullName evidence="9">Ascorbate-specific PTS system EIIA component</fullName>
    </recommendedName>
    <alternativeName>
        <fullName evidence="10">Ascorbate-specific phosphotransferase enzyme IIA component</fullName>
    </alternativeName>
</protein>
<dbReference type="PANTHER" id="PTHR36203">
    <property type="entry name" value="ASCORBATE-SPECIFIC PTS SYSTEM EIIA COMPONENT"/>
    <property type="match status" value="1"/>
</dbReference>
<gene>
    <name evidence="12" type="ORF">JZO67_001393</name>
</gene>
<dbReference type="RefSeq" id="WP_207702439.1">
    <property type="nucleotide sequence ID" value="NZ_JAFREL020000001.1"/>
</dbReference>
<dbReference type="InterPro" id="IPR051351">
    <property type="entry name" value="Ascorbate-PTS_EIIA_comp"/>
</dbReference>
<dbReference type="PROSITE" id="PS00372">
    <property type="entry name" value="PTS_EIIA_TYPE_2_HIS"/>
    <property type="match status" value="1"/>
</dbReference>
<organism evidence="12 13">
    <name type="scientific">Candidatus Enterococcus ferrettii</name>
    <dbReference type="NCBI Taxonomy" id="2815324"/>
    <lineage>
        <taxon>Bacteria</taxon>
        <taxon>Bacillati</taxon>
        <taxon>Bacillota</taxon>
        <taxon>Bacilli</taxon>
        <taxon>Lactobacillales</taxon>
        <taxon>Enterococcaceae</taxon>
        <taxon>Enterococcus</taxon>
    </lineage>
</organism>
<dbReference type="Pfam" id="PF00359">
    <property type="entry name" value="PTS_EIIA_2"/>
    <property type="match status" value="1"/>
</dbReference>
<dbReference type="EMBL" id="JAFREL020000001">
    <property type="protein sequence ID" value="MEO1769442.1"/>
    <property type="molecule type" value="Genomic_DNA"/>
</dbReference>
<name>A0ABV0ELE5_9ENTE</name>
<evidence type="ECO:0000259" key="11">
    <source>
        <dbReference type="PROSITE" id="PS51094"/>
    </source>
</evidence>
<evidence type="ECO:0000256" key="9">
    <source>
        <dbReference type="ARBA" id="ARBA00041175"/>
    </source>
</evidence>
<keyword evidence="4" id="KW-0597">Phosphoprotein</keyword>
<dbReference type="InterPro" id="IPR002178">
    <property type="entry name" value="PTS_EIIA_type-2_dom"/>
</dbReference>
<evidence type="ECO:0000256" key="3">
    <source>
        <dbReference type="ARBA" id="ARBA00022490"/>
    </source>
</evidence>
<keyword evidence="13" id="KW-1185">Reference proteome</keyword>
<dbReference type="PANTHER" id="PTHR36203:SF1">
    <property type="entry name" value="ASCORBATE-SPECIFIC PTS SYSTEM EIIA COMPONENT"/>
    <property type="match status" value="1"/>
</dbReference>
<keyword evidence="2" id="KW-0813">Transport</keyword>
<keyword evidence="5" id="KW-0808">Transferase</keyword>
<feature type="domain" description="PTS EIIA type-2" evidence="11">
    <location>
        <begin position="4"/>
        <end position="147"/>
    </location>
</feature>
<evidence type="ECO:0000256" key="8">
    <source>
        <dbReference type="ARBA" id="ARBA00037387"/>
    </source>
</evidence>
<evidence type="ECO:0000256" key="1">
    <source>
        <dbReference type="ARBA" id="ARBA00004496"/>
    </source>
</evidence>
<accession>A0ABV0ELE5</accession>
<evidence type="ECO:0000256" key="2">
    <source>
        <dbReference type="ARBA" id="ARBA00022448"/>
    </source>
</evidence>
<keyword evidence="7" id="KW-0418">Kinase</keyword>
<sequence length="150" mass="16341">MLEDILTETLIDLNFSANNREEAMRRSGELLVENGFATTNYIEGMLKNVEENGTYIVIAPGIAMPHARPEEGALAAGISLVTLRKPVVFGHPKNDPVKIVMGLCATDQQTHLEALVSLVDVLSQEGKIEQFLAAEQAKDILTIIKGGNRK</sequence>
<evidence type="ECO:0000313" key="13">
    <source>
        <dbReference type="Proteomes" id="UP000664357"/>
    </source>
</evidence>
<keyword evidence="6" id="KW-0598">Phosphotransferase system</keyword>
<evidence type="ECO:0000256" key="6">
    <source>
        <dbReference type="ARBA" id="ARBA00022683"/>
    </source>
</evidence>
<keyword evidence="3" id="KW-0963">Cytoplasm</keyword>